<keyword evidence="17" id="KW-0472">Membrane</keyword>
<comment type="similarity">
    <text evidence="3 20">Belongs to the protein kinase superfamily. AGC Ser/Thr protein kinase family. PKC subfamily.</text>
</comment>
<comment type="catalytic activity">
    <reaction evidence="18 20">
        <text>L-threonyl-[protein] + ATP = O-phospho-L-threonyl-[protein] + ADP + H(+)</text>
        <dbReference type="Rhea" id="RHEA:46608"/>
        <dbReference type="Rhea" id="RHEA-COMP:11060"/>
        <dbReference type="Rhea" id="RHEA-COMP:11605"/>
        <dbReference type="ChEBI" id="CHEBI:15378"/>
        <dbReference type="ChEBI" id="CHEBI:30013"/>
        <dbReference type="ChEBI" id="CHEBI:30616"/>
        <dbReference type="ChEBI" id="CHEBI:61977"/>
        <dbReference type="ChEBI" id="CHEBI:456216"/>
        <dbReference type="EC" id="2.7.11.13"/>
    </reaction>
</comment>
<feature type="active site" description="Proton acceptor" evidence="21">
    <location>
        <position position="498"/>
    </location>
</feature>
<feature type="binding site" evidence="23">
    <location>
        <position position="403"/>
    </location>
    <ligand>
        <name>ATP</name>
        <dbReference type="ChEBI" id="CHEBI:30616"/>
    </ligand>
</feature>
<dbReference type="InterPro" id="IPR000008">
    <property type="entry name" value="C2_dom"/>
</dbReference>
<evidence type="ECO:0000256" key="6">
    <source>
        <dbReference type="ARBA" id="ARBA00022527"/>
    </source>
</evidence>
<dbReference type="PROSITE" id="PS50011">
    <property type="entry name" value="PROTEIN_KINASE_DOM"/>
    <property type="match status" value="1"/>
</dbReference>
<dbReference type="SUPFAM" id="SSF57889">
    <property type="entry name" value="Cysteine-rich domain"/>
    <property type="match status" value="2"/>
</dbReference>
<proteinExistence type="inferred from homology"/>
<evidence type="ECO:0000256" key="18">
    <source>
        <dbReference type="ARBA" id="ARBA00047272"/>
    </source>
</evidence>
<dbReference type="AlphaFoldDB" id="A0A915L6F9"/>
<evidence type="ECO:0000256" key="14">
    <source>
        <dbReference type="ARBA" id="ARBA00022833"/>
    </source>
</evidence>
<dbReference type="WBParaSite" id="nRc.2.0.1.t46609-RA">
    <property type="protein sequence ID" value="nRc.2.0.1.t46609-RA"/>
    <property type="gene ID" value="nRc.2.0.1.g46609"/>
</dbReference>
<evidence type="ECO:0000256" key="16">
    <source>
        <dbReference type="ARBA" id="ARBA00022840"/>
    </source>
</evidence>
<dbReference type="PANTHER" id="PTHR24351">
    <property type="entry name" value="RIBOSOMAL PROTEIN S6 KINASE"/>
    <property type="match status" value="1"/>
</dbReference>
<dbReference type="InterPro" id="IPR000719">
    <property type="entry name" value="Prot_kinase_dom"/>
</dbReference>
<dbReference type="Gene3D" id="3.30.60.20">
    <property type="match status" value="2"/>
</dbReference>
<dbReference type="GO" id="GO:0008270">
    <property type="term" value="F:zinc ion binding"/>
    <property type="evidence" value="ECO:0007669"/>
    <property type="project" value="UniProtKB-KW"/>
</dbReference>
<evidence type="ECO:0000256" key="8">
    <source>
        <dbReference type="ARBA" id="ARBA00022679"/>
    </source>
</evidence>
<dbReference type="CDD" id="cd20836">
    <property type="entry name" value="C1_cPKC_rpt2"/>
    <property type="match status" value="1"/>
</dbReference>
<feature type="binding site" evidence="24">
    <location>
        <position position="281"/>
    </location>
    <ligand>
        <name>Ca(2+)</name>
        <dbReference type="ChEBI" id="CHEBI:29108"/>
        <label>1</label>
    </ligand>
</feature>
<dbReference type="GO" id="GO:0016020">
    <property type="term" value="C:membrane"/>
    <property type="evidence" value="ECO:0007669"/>
    <property type="project" value="UniProtKB-SubCell"/>
</dbReference>
<dbReference type="PROSITE" id="PS00108">
    <property type="entry name" value="PROTEIN_KINASE_ST"/>
    <property type="match status" value="1"/>
</dbReference>
<dbReference type="InterPro" id="IPR011009">
    <property type="entry name" value="Kinase-like_dom_sf"/>
</dbReference>
<sequence>MALNQLMNSVNLMAHQQPSMTLGTAGPTQQLDLRTESALEYLRNTGPQPRVRGIVRRGALRQKNYSQVRGHQFIARFFTQPTFCGHCKDFLWGLNKQGMQCQICTLVVHKRCHEFVNFTCAGVDKGADPDNPSSIHKWNLHTYTTPTFCDHCGSLLYGLIQQGSQCQTCQMNVHERCKINVPNFCGMDQTERRGRISLKIKYENGLLLVNVREARNLIPMDPNGLSDPYVKLKLIPEPEQRMTKKKTKTMKETLNPEWNESFTFKLEPSDKDRRLSVEVWDWDRTSRNDFMGAISFGIFEIMKSPVDAWFKLLSQEEGEFYNVQILPENEEQLEALRRKAKMEAVNRSPVSGKMDVSDGFNSIKDRDRVQLSDFTFLSVIGKGSFGKVFLVEHNVTKELLAIKAIRKDITLLEGETCCVLAERKLLALPEKCHFLVELHSCFQTFDRLYFVMEFVYGGDLMLHVTKAGKFKEPVVVFYSSEVALALLYLHSIGILYRDLKLDNILLDDQGHIKIADFGLCKDDAFKENGAARTFCGTPGYIAPEIILGEPYSFPADWWAFGIVIFEMLSGQPPFDGENEDELFSSITEHIPTMPKSFSKEAINIIKAFLQKNPAKRLGSGTTGRTDLCSNPFFRHVDWEKIDAKQVQPPFRPKRMTPRDLTNFDPTFTKLEREFSPTDDNFLAVVDQEEFKDFSYINPEYIQYV</sequence>
<dbReference type="SUPFAM" id="SSF49562">
    <property type="entry name" value="C2 domain (Calcium/lipid-binding domain, CaLB)"/>
    <property type="match status" value="1"/>
</dbReference>
<dbReference type="SMART" id="SM00109">
    <property type="entry name" value="C1"/>
    <property type="match status" value="2"/>
</dbReference>
<evidence type="ECO:0000256" key="17">
    <source>
        <dbReference type="ARBA" id="ARBA00023136"/>
    </source>
</evidence>
<evidence type="ECO:0000259" key="28">
    <source>
        <dbReference type="PROSITE" id="PS50081"/>
    </source>
</evidence>
<dbReference type="FunFam" id="2.60.40.150:FF:000012">
    <property type="entry name" value="Kinase C alpha type"/>
    <property type="match status" value="1"/>
</dbReference>
<evidence type="ECO:0000256" key="22">
    <source>
        <dbReference type="PIRSR" id="PIRSR000550-2"/>
    </source>
</evidence>
<feature type="binding site" evidence="24">
    <location>
        <position position="282"/>
    </location>
    <ligand>
        <name>Ca(2+)</name>
        <dbReference type="ChEBI" id="CHEBI:29108"/>
        <label>1</label>
    </ligand>
</feature>
<evidence type="ECO:0000313" key="30">
    <source>
        <dbReference type="Proteomes" id="UP000887565"/>
    </source>
</evidence>
<evidence type="ECO:0000259" key="29">
    <source>
        <dbReference type="PROSITE" id="PS51285"/>
    </source>
</evidence>
<keyword evidence="30" id="KW-1185">Reference proteome</keyword>
<dbReference type="SMART" id="SM00220">
    <property type="entry name" value="S_TKc"/>
    <property type="match status" value="1"/>
</dbReference>
<evidence type="ECO:0000256" key="7">
    <source>
        <dbReference type="ARBA" id="ARBA00022553"/>
    </source>
</evidence>
<dbReference type="PROSITE" id="PS51285">
    <property type="entry name" value="AGC_KINASE_CTER"/>
    <property type="match status" value="1"/>
</dbReference>
<reference evidence="31" key="1">
    <citation type="submission" date="2022-11" db="UniProtKB">
        <authorList>
            <consortium name="WormBaseParasite"/>
        </authorList>
    </citation>
    <scope>IDENTIFICATION</scope>
</reference>
<evidence type="ECO:0000256" key="25">
    <source>
        <dbReference type="PROSITE-ProRule" id="PRU10141"/>
    </source>
</evidence>
<dbReference type="GO" id="GO:0005737">
    <property type="term" value="C:cytoplasm"/>
    <property type="evidence" value="ECO:0007669"/>
    <property type="project" value="UniProtKB-SubCell"/>
</dbReference>
<dbReference type="OMA" id="VHEIKSH"/>
<dbReference type="InterPro" id="IPR017441">
    <property type="entry name" value="Protein_kinase_ATP_BS"/>
</dbReference>
<keyword evidence="14" id="KW-0862">Zinc</keyword>
<feature type="binding site" evidence="25">
    <location>
        <position position="407"/>
    </location>
    <ligand>
        <name>ATP</name>
        <dbReference type="ChEBI" id="CHEBI:30616"/>
    </ligand>
</feature>
<dbReference type="PRINTS" id="PR00008">
    <property type="entry name" value="DAGPEDOMAIN"/>
</dbReference>
<name>A0A915L6F9_ROMCU</name>
<evidence type="ECO:0000259" key="27">
    <source>
        <dbReference type="PROSITE" id="PS50011"/>
    </source>
</evidence>
<keyword evidence="8 20" id="KW-0808">Transferase</keyword>
<dbReference type="Gene3D" id="2.60.40.150">
    <property type="entry name" value="C2 domain"/>
    <property type="match status" value="1"/>
</dbReference>
<dbReference type="Gene3D" id="3.30.200.20">
    <property type="entry name" value="Phosphorylase Kinase, domain 1"/>
    <property type="match status" value="2"/>
</dbReference>
<keyword evidence="11 20" id="KW-0547">Nucleotide-binding</keyword>
<feature type="binding site" evidence="24">
    <location>
        <position position="286"/>
    </location>
    <ligand>
        <name>Ca(2+)</name>
        <dbReference type="ChEBI" id="CHEBI:29108"/>
        <label>1</label>
    </ligand>
</feature>
<dbReference type="SMART" id="SM00133">
    <property type="entry name" value="S_TK_X"/>
    <property type="match status" value="1"/>
</dbReference>
<keyword evidence="9 24" id="KW-0479">Metal-binding</keyword>
<feature type="domain" description="Phorbol-ester/DAG-type" evidence="28">
    <location>
        <begin position="70"/>
        <end position="120"/>
    </location>
</feature>
<evidence type="ECO:0000259" key="26">
    <source>
        <dbReference type="PROSITE" id="PS50004"/>
    </source>
</evidence>
<evidence type="ECO:0000256" key="2">
    <source>
        <dbReference type="ARBA" id="ARBA00004496"/>
    </source>
</evidence>
<evidence type="ECO:0000256" key="3">
    <source>
        <dbReference type="ARBA" id="ARBA00005490"/>
    </source>
</evidence>
<dbReference type="FunFam" id="3.30.60.20:FF:000006">
    <property type="entry name" value="Protein kinase C"/>
    <property type="match status" value="1"/>
</dbReference>
<keyword evidence="16 20" id="KW-0067">ATP-binding</keyword>
<comment type="catalytic activity">
    <reaction evidence="19">
        <text>L-seryl-[protein] + ATP = O-phospho-L-seryl-[protein] + ADP + H(+)</text>
        <dbReference type="Rhea" id="RHEA:17989"/>
        <dbReference type="Rhea" id="RHEA-COMP:9863"/>
        <dbReference type="Rhea" id="RHEA-COMP:11604"/>
        <dbReference type="ChEBI" id="CHEBI:15378"/>
        <dbReference type="ChEBI" id="CHEBI:29999"/>
        <dbReference type="ChEBI" id="CHEBI:30616"/>
        <dbReference type="ChEBI" id="CHEBI:83421"/>
        <dbReference type="ChEBI" id="CHEBI:456216"/>
        <dbReference type="EC" id="2.7.11.13"/>
    </reaction>
</comment>
<feature type="domain" description="Protein kinase" evidence="27">
    <location>
        <begin position="374"/>
        <end position="633"/>
    </location>
</feature>
<dbReference type="PROSITE" id="PS50004">
    <property type="entry name" value="C2"/>
    <property type="match status" value="1"/>
</dbReference>
<keyword evidence="12" id="KW-0863">Zinc-finger</keyword>
<dbReference type="EC" id="2.7.11.13" evidence="4 20"/>
<dbReference type="InterPro" id="IPR000961">
    <property type="entry name" value="AGC-kinase_C"/>
</dbReference>
<evidence type="ECO:0000256" key="10">
    <source>
        <dbReference type="ARBA" id="ARBA00022737"/>
    </source>
</evidence>
<evidence type="ECO:0000256" key="12">
    <source>
        <dbReference type="ARBA" id="ARBA00022771"/>
    </source>
</evidence>
<dbReference type="FunFam" id="1.10.510.10:FF:000023">
    <property type="entry name" value="Protein kinase C"/>
    <property type="match status" value="1"/>
</dbReference>
<keyword evidence="13 20" id="KW-0418">Kinase</keyword>
<feature type="domain" description="Phorbol-ester/DAG-type" evidence="28">
    <location>
        <begin position="135"/>
        <end position="185"/>
    </location>
</feature>
<dbReference type="PROSITE" id="PS00479">
    <property type="entry name" value="ZF_DAG_PE_1"/>
    <property type="match status" value="2"/>
</dbReference>
<evidence type="ECO:0000256" key="1">
    <source>
        <dbReference type="ARBA" id="ARBA00004370"/>
    </source>
</evidence>
<dbReference type="CDD" id="cd20833">
    <property type="entry name" value="C1_cPKC_rpt1"/>
    <property type="match status" value="1"/>
</dbReference>
<keyword evidence="5" id="KW-0963">Cytoplasm</keyword>
<dbReference type="GO" id="GO:0005524">
    <property type="term" value="F:ATP binding"/>
    <property type="evidence" value="ECO:0007669"/>
    <property type="project" value="UniProtKB-UniRule"/>
</dbReference>
<keyword evidence="6 20" id="KW-0723">Serine/threonine-protein kinase</keyword>
<dbReference type="Pfam" id="PF00069">
    <property type="entry name" value="Pkinase"/>
    <property type="match status" value="1"/>
</dbReference>
<evidence type="ECO:0000256" key="23">
    <source>
        <dbReference type="PIRSR" id="PIRSR000550-3"/>
    </source>
</evidence>
<dbReference type="Gene3D" id="1.10.510.10">
    <property type="entry name" value="Transferase(Phosphotransferase) domain 1"/>
    <property type="match status" value="1"/>
</dbReference>
<comment type="subcellular location">
    <subcellularLocation>
        <location evidence="2">Cytoplasm</location>
    </subcellularLocation>
    <subcellularLocation>
        <location evidence="1">Membrane</location>
    </subcellularLocation>
</comment>
<dbReference type="Pfam" id="PF00130">
    <property type="entry name" value="C1_1"/>
    <property type="match status" value="2"/>
</dbReference>
<dbReference type="FunFam" id="3.30.200.20:FF:000103">
    <property type="entry name" value="Protein kinase C"/>
    <property type="match status" value="1"/>
</dbReference>
<dbReference type="PIRSF" id="PIRSF000550">
    <property type="entry name" value="PKC_alpha"/>
    <property type="match status" value="1"/>
</dbReference>
<evidence type="ECO:0000256" key="9">
    <source>
        <dbReference type="ARBA" id="ARBA00022723"/>
    </source>
</evidence>
<dbReference type="Proteomes" id="UP000887565">
    <property type="component" value="Unplaced"/>
</dbReference>
<evidence type="ECO:0000256" key="13">
    <source>
        <dbReference type="ARBA" id="ARBA00022777"/>
    </source>
</evidence>
<dbReference type="CDD" id="cd04026">
    <property type="entry name" value="C2_PKC_alpha_gamma"/>
    <property type="match status" value="1"/>
</dbReference>
<dbReference type="InterPro" id="IPR020454">
    <property type="entry name" value="DAG/PE-bd"/>
</dbReference>
<feature type="binding site" evidence="22">
    <location>
        <position position="280"/>
    </location>
    <ligand>
        <name>a 1,2-diacyl-sn-glycero-3-phospho-(1D-myo-inositol-4,5-bisphosphate)</name>
        <dbReference type="ChEBI" id="CHEBI:58456"/>
    </ligand>
</feature>
<dbReference type="InterPro" id="IPR014375">
    <property type="entry name" value="Protein_kinase_C_a/b/g"/>
</dbReference>
<evidence type="ECO:0000256" key="5">
    <source>
        <dbReference type="ARBA" id="ARBA00022490"/>
    </source>
</evidence>
<dbReference type="InterPro" id="IPR008271">
    <property type="entry name" value="Ser/Thr_kinase_AS"/>
</dbReference>
<feature type="domain" description="C2" evidence="26">
    <location>
        <begin position="192"/>
        <end position="310"/>
    </location>
</feature>
<dbReference type="Pfam" id="PF00433">
    <property type="entry name" value="Pkinase_C"/>
    <property type="match status" value="1"/>
</dbReference>
<keyword evidence="15 24" id="KW-0106">Calcium</keyword>
<dbReference type="InterPro" id="IPR046349">
    <property type="entry name" value="C1-like_sf"/>
</dbReference>
<dbReference type="PROSITE" id="PS00107">
    <property type="entry name" value="PROTEIN_KINASE_ATP"/>
    <property type="match status" value="1"/>
</dbReference>
<evidence type="ECO:0000256" key="11">
    <source>
        <dbReference type="ARBA" id="ARBA00022741"/>
    </source>
</evidence>
<accession>A0A915L6F9</accession>
<dbReference type="SUPFAM" id="SSF56112">
    <property type="entry name" value="Protein kinase-like (PK-like)"/>
    <property type="match status" value="1"/>
</dbReference>
<keyword evidence="10" id="KW-0677">Repeat</keyword>
<feature type="binding site" evidence="24">
    <location>
        <position position="283"/>
    </location>
    <ligand>
        <name>Ca(2+)</name>
        <dbReference type="ChEBI" id="CHEBI:29108"/>
        <label>1</label>
    </ligand>
</feature>
<evidence type="ECO:0000256" key="21">
    <source>
        <dbReference type="PIRSR" id="PIRSR000550-1"/>
    </source>
</evidence>
<feature type="binding site" evidence="24">
    <location>
        <position position="221"/>
    </location>
    <ligand>
        <name>Ca(2+)</name>
        <dbReference type="ChEBI" id="CHEBI:29108"/>
        <label>1</label>
    </ligand>
</feature>
<feature type="binding site" evidence="24">
    <location>
        <position position="220"/>
    </location>
    <ligand>
        <name>Ca(2+)</name>
        <dbReference type="ChEBI" id="CHEBI:29108"/>
        <label>1</label>
    </ligand>
</feature>
<dbReference type="GO" id="GO:0004697">
    <property type="term" value="F:diacylglycerol-dependent serine/threonine kinase activity"/>
    <property type="evidence" value="ECO:0007669"/>
    <property type="project" value="UniProtKB-EC"/>
</dbReference>
<evidence type="ECO:0000256" key="19">
    <source>
        <dbReference type="ARBA" id="ARBA00047470"/>
    </source>
</evidence>
<dbReference type="InterPro" id="IPR017892">
    <property type="entry name" value="Pkinase_C"/>
</dbReference>
<dbReference type="InterPro" id="IPR035892">
    <property type="entry name" value="C2_domain_sf"/>
</dbReference>
<feature type="binding site" evidence="24">
    <location>
        <position position="287"/>
    </location>
    <ligand>
        <name>Ca(2+)</name>
        <dbReference type="ChEBI" id="CHEBI:29108"/>
        <label>1</label>
    </ligand>
</feature>
<protein>
    <recommendedName>
        <fullName evidence="4 20">Protein kinase C</fullName>
        <ecNumber evidence="4 20">2.7.11.13</ecNumber>
    </recommendedName>
</protein>
<feature type="binding site" evidence="22">
    <location>
        <position position="229"/>
    </location>
    <ligand>
        <name>a 1,2-diacyl-sn-glycero-3-phospho-(1D-myo-inositol-4,5-bisphosphate)</name>
        <dbReference type="ChEBI" id="CHEBI:58456"/>
    </ligand>
</feature>
<feature type="binding site" evidence="24">
    <location>
        <position position="227"/>
    </location>
    <ligand>
        <name>Ca(2+)</name>
        <dbReference type="ChEBI" id="CHEBI:29108"/>
        <label>1</label>
    </ligand>
</feature>
<dbReference type="PRINTS" id="PR00360">
    <property type="entry name" value="C2DOMAIN"/>
</dbReference>
<evidence type="ECO:0000256" key="20">
    <source>
        <dbReference type="PIRNR" id="PIRNR000550"/>
    </source>
</evidence>
<evidence type="ECO:0000256" key="24">
    <source>
        <dbReference type="PIRSR" id="PIRSR000550-4"/>
    </source>
</evidence>
<dbReference type="InterPro" id="IPR002219">
    <property type="entry name" value="PKC_DAG/PE"/>
</dbReference>
<evidence type="ECO:0000256" key="15">
    <source>
        <dbReference type="ARBA" id="ARBA00022837"/>
    </source>
</evidence>
<evidence type="ECO:0000313" key="31">
    <source>
        <dbReference type="WBParaSite" id="nRc.2.0.1.t46609-RA"/>
    </source>
</evidence>
<dbReference type="SMART" id="SM00239">
    <property type="entry name" value="C2"/>
    <property type="match status" value="1"/>
</dbReference>
<keyword evidence="7" id="KW-0597">Phosphoprotein</keyword>
<organism evidence="30 31">
    <name type="scientific">Romanomermis culicivorax</name>
    <name type="common">Nematode worm</name>
    <dbReference type="NCBI Taxonomy" id="13658"/>
    <lineage>
        <taxon>Eukaryota</taxon>
        <taxon>Metazoa</taxon>
        <taxon>Ecdysozoa</taxon>
        <taxon>Nematoda</taxon>
        <taxon>Enoplea</taxon>
        <taxon>Dorylaimia</taxon>
        <taxon>Mermithida</taxon>
        <taxon>Mermithoidea</taxon>
        <taxon>Mermithidae</taxon>
        <taxon>Romanomermis</taxon>
    </lineage>
</organism>
<feature type="binding site" evidence="23">
    <location>
        <begin position="380"/>
        <end position="388"/>
    </location>
    <ligand>
        <name>ATP</name>
        <dbReference type="ChEBI" id="CHEBI:30616"/>
    </ligand>
</feature>
<evidence type="ECO:0000256" key="4">
    <source>
        <dbReference type="ARBA" id="ARBA00012429"/>
    </source>
</evidence>
<comment type="cofactor">
    <cofactor evidence="24">
        <name>Ca(2+)</name>
        <dbReference type="ChEBI" id="CHEBI:29108"/>
    </cofactor>
    <text evidence="24">Binds 3 Ca(2+) ions per subunit. The ions are bound to the C2 domain.</text>
</comment>
<dbReference type="Pfam" id="PF00168">
    <property type="entry name" value="C2"/>
    <property type="match status" value="1"/>
</dbReference>
<feature type="binding site" evidence="24">
    <location>
        <position position="289"/>
    </location>
    <ligand>
        <name>Ca(2+)</name>
        <dbReference type="ChEBI" id="CHEBI:29108"/>
        <label>1</label>
    </ligand>
</feature>
<feature type="domain" description="AGC-kinase C-terminal" evidence="29">
    <location>
        <begin position="634"/>
        <end position="704"/>
    </location>
</feature>
<dbReference type="PROSITE" id="PS50081">
    <property type="entry name" value="ZF_DAG_PE_2"/>
    <property type="match status" value="2"/>
</dbReference>